<keyword evidence="10 12" id="KW-0472">Membrane</keyword>
<evidence type="ECO:0000256" key="6">
    <source>
        <dbReference type="ARBA" id="ARBA00022729"/>
    </source>
</evidence>
<name>A0ABP9CBC7_9GAMM</name>
<proteinExistence type="inferred from homology"/>
<sequence length="804" mass="87287">MRYTIPMRYALSLAIAAALSPTLVAAQDAGAAPAGADEAANESANELDAIVVSGTAKFRGLSKRDASFSITTASPEQIQEAAPTSTADLLKIVPGVWAESSGGGTGANVFVRGMPSEGDAPFFTLQLDGSPIYPPPTLSFLENTTLFRIDDTIERVEALRGGPSPVYSNGQPGVTVNFIQRKGGDEHDGSVRVTLGSDALRRLDVYDGGPLGRADSGWFYSVGGFWRETDGVRDPGFPAEKGGQLSGTLTRRWDDGEFTVYARHTNDRNVFYTGIPLLSRNGGDDISGFPGIDPTSGTLLGPDFRRVTLPTGIAGQTMTRDLADGRGVDITVFGAALDWNIGRWTISDRFNVLSGEAPTNGLFTGANPVRLADYISDTYGTTGSGRFVDGGAAVDPNQQVLTAGWWVVDKDLRSFTNDLRFSIDFDERNALTFGLYHARYSSEDRWWLGNNMLLTAENHARRVDLTLADGRIATREGFVGTSFYNIFGDYDGRNTAFFVTDEWKATDRLRLDAGIRHERQTVDGTVRDPVSVDLDGNPNTLYDNNTSVSTTPRSIDQDDSATSWTVGANYSVNDAMSVFGRVNSGFKFPSFDNLRDRATQTQEIDQYEVGLKAAGSTYEVYVTAFYNDFVGLPFQAFDQSGNNIVVIGDSKAKGIEFEGAVGPFGGFDLGWNATWLRADYGRFGTFSGNQVVRQPKFRLRLTPSYLWTTGWGDVKAFATYTHVGDRYSDPANGQVLPAYDTWDIGASAHVGDHWEFTFSGRNVTDEIALTEGNARVIGNATSGGVFMGRPIEGASWQVSAAYRW</sequence>
<keyword evidence="18" id="KW-1185">Reference proteome</keyword>
<keyword evidence="17" id="KW-0675">Receptor</keyword>
<keyword evidence="9 13" id="KW-0798">TonB box</keyword>
<feature type="signal peptide" evidence="14">
    <location>
        <begin position="1"/>
        <end position="25"/>
    </location>
</feature>
<keyword evidence="11 12" id="KW-0998">Cell outer membrane</keyword>
<evidence type="ECO:0000256" key="10">
    <source>
        <dbReference type="ARBA" id="ARBA00023136"/>
    </source>
</evidence>
<evidence type="ECO:0000256" key="2">
    <source>
        <dbReference type="ARBA" id="ARBA00022448"/>
    </source>
</evidence>
<keyword evidence="4" id="KW-0410">Iron transport</keyword>
<dbReference type="PANTHER" id="PTHR32552:SF89">
    <property type="entry name" value="CATECHOLATE SIDEROPHORE RECEPTOR FIU"/>
    <property type="match status" value="1"/>
</dbReference>
<keyword evidence="8" id="KW-0406">Ion transport</keyword>
<dbReference type="InterPro" id="IPR036942">
    <property type="entry name" value="Beta-barrel_TonB_sf"/>
</dbReference>
<evidence type="ECO:0000256" key="9">
    <source>
        <dbReference type="ARBA" id="ARBA00023077"/>
    </source>
</evidence>
<evidence type="ECO:0000256" key="4">
    <source>
        <dbReference type="ARBA" id="ARBA00022496"/>
    </source>
</evidence>
<organism evidence="17 18">
    <name type="scientific">Lysobacter hankyongensis</name>
    <dbReference type="NCBI Taxonomy" id="1176535"/>
    <lineage>
        <taxon>Bacteria</taxon>
        <taxon>Pseudomonadati</taxon>
        <taxon>Pseudomonadota</taxon>
        <taxon>Gammaproteobacteria</taxon>
        <taxon>Lysobacterales</taxon>
        <taxon>Lysobacteraceae</taxon>
        <taxon>Lysobacter</taxon>
    </lineage>
</organism>
<comment type="similarity">
    <text evidence="12 13">Belongs to the TonB-dependent receptor family.</text>
</comment>
<protein>
    <submittedName>
        <fullName evidence="17">TonB-dependent receptor</fullName>
    </submittedName>
</protein>
<comment type="subcellular location">
    <subcellularLocation>
        <location evidence="1 12">Cell outer membrane</location>
        <topology evidence="1 12">Multi-pass membrane protein</topology>
    </subcellularLocation>
</comment>
<dbReference type="InterPro" id="IPR037066">
    <property type="entry name" value="Plug_dom_sf"/>
</dbReference>
<evidence type="ECO:0000313" key="18">
    <source>
        <dbReference type="Proteomes" id="UP001499959"/>
    </source>
</evidence>
<dbReference type="Gene3D" id="2.170.130.10">
    <property type="entry name" value="TonB-dependent receptor, plug domain"/>
    <property type="match status" value="1"/>
</dbReference>
<feature type="chain" id="PRO_5046107071" evidence="14">
    <location>
        <begin position="26"/>
        <end position="804"/>
    </location>
</feature>
<dbReference type="Proteomes" id="UP001499959">
    <property type="component" value="Unassembled WGS sequence"/>
</dbReference>
<dbReference type="InterPro" id="IPR012910">
    <property type="entry name" value="Plug_dom"/>
</dbReference>
<dbReference type="InterPro" id="IPR000531">
    <property type="entry name" value="Beta-barrel_TonB"/>
</dbReference>
<evidence type="ECO:0000313" key="17">
    <source>
        <dbReference type="EMBL" id="GAA4807806.1"/>
    </source>
</evidence>
<dbReference type="SUPFAM" id="SSF56935">
    <property type="entry name" value="Porins"/>
    <property type="match status" value="1"/>
</dbReference>
<dbReference type="Pfam" id="PF00593">
    <property type="entry name" value="TonB_dep_Rec_b-barrel"/>
    <property type="match status" value="1"/>
</dbReference>
<dbReference type="PANTHER" id="PTHR32552">
    <property type="entry name" value="FERRICHROME IRON RECEPTOR-RELATED"/>
    <property type="match status" value="1"/>
</dbReference>
<evidence type="ECO:0000256" key="3">
    <source>
        <dbReference type="ARBA" id="ARBA00022452"/>
    </source>
</evidence>
<dbReference type="Gene3D" id="2.40.170.20">
    <property type="entry name" value="TonB-dependent receptor, beta-barrel domain"/>
    <property type="match status" value="1"/>
</dbReference>
<dbReference type="EMBL" id="BAABJE010000030">
    <property type="protein sequence ID" value="GAA4807806.1"/>
    <property type="molecule type" value="Genomic_DNA"/>
</dbReference>
<evidence type="ECO:0000259" key="16">
    <source>
        <dbReference type="Pfam" id="PF07715"/>
    </source>
</evidence>
<keyword evidence="6 14" id="KW-0732">Signal</keyword>
<keyword evidence="7" id="KW-0408">Iron</keyword>
<evidence type="ECO:0000256" key="12">
    <source>
        <dbReference type="PROSITE-ProRule" id="PRU01360"/>
    </source>
</evidence>
<keyword evidence="2 12" id="KW-0813">Transport</keyword>
<evidence type="ECO:0000256" key="13">
    <source>
        <dbReference type="RuleBase" id="RU003357"/>
    </source>
</evidence>
<gene>
    <name evidence="17" type="ORF">GCM10023307_38220</name>
</gene>
<keyword evidence="5 12" id="KW-0812">Transmembrane</keyword>
<reference evidence="18" key="1">
    <citation type="journal article" date="2019" name="Int. J. Syst. Evol. Microbiol.">
        <title>The Global Catalogue of Microorganisms (GCM) 10K type strain sequencing project: providing services to taxonomists for standard genome sequencing and annotation.</title>
        <authorList>
            <consortium name="The Broad Institute Genomics Platform"/>
            <consortium name="The Broad Institute Genome Sequencing Center for Infectious Disease"/>
            <person name="Wu L."/>
            <person name="Ma J."/>
        </authorList>
    </citation>
    <scope>NUCLEOTIDE SEQUENCE [LARGE SCALE GENOMIC DNA]</scope>
    <source>
        <strain evidence="18">JCM 18204</strain>
    </source>
</reference>
<evidence type="ECO:0000256" key="5">
    <source>
        <dbReference type="ARBA" id="ARBA00022692"/>
    </source>
</evidence>
<comment type="caution">
    <text evidence="17">The sequence shown here is derived from an EMBL/GenBank/DDBJ whole genome shotgun (WGS) entry which is preliminary data.</text>
</comment>
<evidence type="ECO:0000256" key="1">
    <source>
        <dbReference type="ARBA" id="ARBA00004571"/>
    </source>
</evidence>
<dbReference type="RefSeq" id="WP_345304970.1">
    <property type="nucleotide sequence ID" value="NZ_BAABJE010000030.1"/>
</dbReference>
<evidence type="ECO:0000256" key="8">
    <source>
        <dbReference type="ARBA" id="ARBA00023065"/>
    </source>
</evidence>
<keyword evidence="3 12" id="KW-1134">Transmembrane beta strand</keyword>
<feature type="domain" description="TonB-dependent receptor plug" evidence="16">
    <location>
        <begin position="63"/>
        <end position="173"/>
    </location>
</feature>
<evidence type="ECO:0000259" key="15">
    <source>
        <dbReference type="Pfam" id="PF00593"/>
    </source>
</evidence>
<evidence type="ECO:0000256" key="11">
    <source>
        <dbReference type="ARBA" id="ARBA00023237"/>
    </source>
</evidence>
<feature type="domain" description="TonB-dependent receptor-like beta-barrel" evidence="15">
    <location>
        <begin position="393"/>
        <end position="763"/>
    </location>
</feature>
<dbReference type="Pfam" id="PF07715">
    <property type="entry name" value="Plug"/>
    <property type="match status" value="1"/>
</dbReference>
<dbReference type="InterPro" id="IPR039426">
    <property type="entry name" value="TonB-dep_rcpt-like"/>
</dbReference>
<evidence type="ECO:0000256" key="14">
    <source>
        <dbReference type="SAM" id="SignalP"/>
    </source>
</evidence>
<accession>A0ABP9CBC7</accession>
<evidence type="ECO:0000256" key="7">
    <source>
        <dbReference type="ARBA" id="ARBA00023004"/>
    </source>
</evidence>
<dbReference type="PROSITE" id="PS52016">
    <property type="entry name" value="TONB_DEPENDENT_REC_3"/>
    <property type="match status" value="1"/>
</dbReference>